<dbReference type="RefSeq" id="WP_145076638.1">
    <property type="nucleotide sequence ID" value="NZ_CP036425.1"/>
</dbReference>
<proteinExistence type="predicted"/>
<feature type="compositionally biased region" description="Polar residues" evidence="1">
    <location>
        <begin position="1"/>
        <end position="18"/>
    </location>
</feature>
<gene>
    <name evidence="2" type="ORF">KS4_15770</name>
</gene>
<name>A0A517YTG9_9BACT</name>
<dbReference type="AlphaFoldDB" id="A0A517YTG9"/>
<accession>A0A517YTG9</accession>
<sequence length="124" mass="13712">MENPEQSNPATLEGTTPPLTDDTMRRKAIDTAFDYRGDVTLTTSGGNAYKGYLYNRDDSASEPYAMMMLKAGGEQKIIYADITALTFSGKDPAAGKTWESWLKRYAEKKLKGEAANIESENLED</sequence>
<dbReference type="OrthoDB" id="118663at2"/>
<reference evidence="2 3" key="1">
    <citation type="submission" date="2019-02" db="EMBL/GenBank/DDBJ databases">
        <title>Deep-cultivation of Planctomycetes and their phenomic and genomic characterization uncovers novel biology.</title>
        <authorList>
            <person name="Wiegand S."/>
            <person name="Jogler M."/>
            <person name="Boedeker C."/>
            <person name="Pinto D."/>
            <person name="Vollmers J."/>
            <person name="Rivas-Marin E."/>
            <person name="Kohn T."/>
            <person name="Peeters S.H."/>
            <person name="Heuer A."/>
            <person name="Rast P."/>
            <person name="Oberbeckmann S."/>
            <person name="Bunk B."/>
            <person name="Jeske O."/>
            <person name="Meyerdierks A."/>
            <person name="Storesund J.E."/>
            <person name="Kallscheuer N."/>
            <person name="Luecker S."/>
            <person name="Lage O.M."/>
            <person name="Pohl T."/>
            <person name="Merkel B.J."/>
            <person name="Hornburger P."/>
            <person name="Mueller R.-W."/>
            <person name="Bruemmer F."/>
            <person name="Labrenz M."/>
            <person name="Spormann A.M."/>
            <person name="Op den Camp H."/>
            <person name="Overmann J."/>
            <person name="Amann R."/>
            <person name="Jetten M.S.M."/>
            <person name="Mascher T."/>
            <person name="Medema M.H."/>
            <person name="Devos D.P."/>
            <person name="Kaster A.-K."/>
            <person name="Ovreas L."/>
            <person name="Rohde M."/>
            <person name="Galperin M.Y."/>
            <person name="Jogler C."/>
        </authorList>
    </citation>
    <scope>NUCLEOTIDE SEQUENCE [LARGE SCALE GENOMIC DNA]</scope>
    <source>
        <strain evidence="2 3">KS4</strain>
    </source>
</reference>
<evidence type="ECO:0000313" key="3">
    <source>
        <dbReference type="Proteomes" id="UP000317369"/>
    </source>
</evidence>
<evidence type="ECO:0000313" key="2">
    <source>
        <dbReference type="EMBL" id="QDU33527.1"/>
    </source>
</evidence>
<protein>
    <submittedName>
        <fullName evidence="2">Uncharacterized protein</fullName>
    </submittedName>
</protein>
<keyword evidence="3" id="KW-1185">Reference proteome</keyword>
<organism evidence="2 3">
    <name type="scientific">Poriferisphaera corsica</name>
    <dbReference type="NCBI Taxonomy" id="2528020"/>
    <lineage>
        <taxon>Bacteria</taxon>
        <taxon>Pseudomonadati</taxon>
        <taxon>Planctomycetota</taxon>
        <taxon>Phycisphaerae</taxon>
        <taxon>Phycisphaerales</taxon>
        <taxon>Phycisphaeraceae</taxon>
        <taxon>Poriferisphaera</taxon>
    </lineage>
</organism>
<dbReference type="Proteomes" id="UP000317369">
    <property type="component" value="Chromosome"/>
</dbReference>
<dbReference type="KEGG" id="pcor:KS4_15770"/>
<evidence type="ECO:0000256" key="1">
    <source>
        <dbReference type="SAM" id="MobiDB-lite"/>
    </source>
</evidence>
<feature type="region of interest" description="Disordered" evidence="1">
    <location>
        <begin position="1"/>
        <end position="23"/>
    </location>
</feature>
<dbReference type="EMBL" id="CP036425">
    <property type="protein sequence ID" value="QDU33527.1"/>
    <property type="molecule type" value="Genomic_DNA"/>
</dbReference>